<dbReference type="Proteomes" id="UP000735302">
    <property type="component" value="Unassembled WGS sequence"/>
</dbReference>
<evidence type="ECO:0000313" key="1">
    <source>
        <dbReference type="EMBL" id="GFO04943.1"/>
    </source>
</evidence>
<evidence type="ECO:0000313" key="2">
    <source>
        <dbReference type="Proteomes" id="UP000735302"/>
    </source>
</evidence>
<proteinExistence type="predicted"/>
<gene>
    <name evidence="1" type="ORF">PoB_003144800</name>
</gene>
<dbReference type="EMBL" id="BLXT01003745">
    <property type="protein sequence ID" value="GFO04943.1"/>
    <property type="molecule type" value="Genomic_DNA"/>
</dbReference>
<organism evidence="1 2">
    <name type="scientific">Plakobranchus ocellatus</name>
    <dbReference type="NCBI Taxonomy" id="259542"/>
    <lineage>
        <taxon>Eukaryota</taxon>
        <taxon>Metazoa</taxon>
        <taxon>Spiralia</taxon>
        <taxon>Lophotrochozoa</taxon>
        <taxon>Mollusca</taxon>
        <taxon>Gastropoda</taxon>
        <taxon>Heterobranchia</taxon>
        <taxon>Euthyneura</taxon>
        <taxon>Panpulmonata</taxon>
        <taxon>Sacoglossa</taxon>
        <taxon>Placobranchoidea</taxon>
        <taxon>Plakobranchidae</taxon>
        <taxon>Plakobranchus</taxon>
    </lineage>
</organism>
<keyword evidence="2" id="KW-1185">Reference proteome</keyword>
<accession>A0AAV4ACE3</accession>
<comment type="caution">
    <text evidence="1">The sequence shown here is derived from an EMBL/GenBank/DDBJ whole genome shotgun (WGS) entry which is preliminary data.</text>
</comment>
<reference evidence="1 2" key="1">
    <citation type="journal article" date="2021" name="Elife">
        <title>Chloroplast acquisition without the gene transfer in kleptoplastic sea slugs, Plakobranchus ocellatus.</title>
        <authorList>
            <person name="Maeda T."/>
            <person name="Takahashi S."/>
            <person name="Yoshida T."/>
            <person name="Shimamura S."/>
            <person name="Takaki Y."/>
            <person name="Nagai Y."/>
            <person name="Toyoda A."/>
            <person name="Suzuki Y."/>
            <person name="Arimoto A."/>
            <person name="Ishii H."/>
            <person name="Satoh N."/>
            <person name="Nishiyama T."/>
            <person name="Hasebe M."/>
            <person name="Maruyama T."/>
            <person name="Minagawa J."/>
            <person name="Obokata J."/>
            <person name="Shigenobu S."/>
        </authorList>
    </citation>
    <scope>NUCLEOTIDE SEQUENCE [LARGE SCALE GENOMIC DNA]</scope>
</reference>
<name>A0AAV4ACE3_9GAST</name>
<sequence>MATLAQLAEQETAVVTPNAMAAAFRTYTLHHICDYQNRYVLQEVLTLIEDLMRLSLIEVYGQTPTGGYYSDNDDAPEDVLDRRTADDKSTCQLDGETETVWRIIR</sequence>
<protein>
    <submittedName>
        <fullName evidence="1">Uncharacterized protein</fullName>
    </submittedName>
</protein>
<dbReference type="AlphaFoldDB" id="A0AAV4ACE3"/>